<evidence type="ECO:0000259" key="4">
    <source>
        <dbReference type="PROSITE" id="PS50893"/>
    </source>
</evidence>
<evidence type="ECO:0000256" key="3">
    <source>
        <dbReference type="ARBA" id="ARBA00022840"/>
    </source>
</evidence>
<dbReference type="Pfam" id="PF00005">
    <property type="entry name" value="ABC_tran"/>
    <property type="match status" value="1"/>
</dbReference>
<dbReference type="STRING" id="1280953.HOC_06793"/>
<dbReference type="eggNOG" id="COG3842">
    <property type="taxonomic scope" value="Bacteria"/>
</dbReference>
<dbReference type="PROSITE" id="PS50893">
    <property type="entry name" value="ABC_TRANSPORTER_2"/>
    <property type="match status" value="1"/>
</dbReference>
<name>A0A059G8E4_9PROT</name>
<dbReference type="SUPFAM" id="SSF50331">
    <property type="entry name" value="MOP-like"/>
    <property type="match status" value="1"/>
</dbReference>
<dbReference type="SUPFAM" id="SSF52540">
    <property type="entry name" value="P-loop containing nucleoside triphosphate hydrolases"/>
    <property type="match status" value="1"/>
</dbReference>
<dbReference type="GO" id="GO:0016887">
    <property type="term" value="F:ATP hydrolysis activity"/>
    <property type="evidence" value="ECO:0007669"/>
    <property type="project" value="InterPro"/>
</dbReference>
<keyword evidence="3 5" id="KW-0067">ATP-binding</keyword>
<evidence type="ECO:0000313" key="6">
    <source>
        <dbReference type="Proteomes" id="UP000024942"/>
    </source>
</evidence>
<dbReference type="PROSITE" id="PS00211">
    <property type="entry name" value="ABC_TRANSPORTER_1"/>
    <property type="match status" value="1"/>
</dbReference>
<dbReference type="Gene3D" id="3.40.50.300">
    <property type="entry name" value="P-loop containing nucleotide triphosphate hydrolases"/>
    <property type="match status" value="1"/>
</dbReference>
<reference evidence="5 6" key="1">
    <citation type="journal article" date="2014" name="Antonie Van Leeuwenhoek">
        <title>Hyphomonas beringensis sp. nov. and Hyphomonas chukchiensis sp. nov., isolated from surface seawater of the Bering Sea and Chukchi Sea.</title>
        <authorList>
            <person name="Li C."/>
            <person name="Lai Q."/>
            <person name="Li G."/>
            <person name="Dong C."/>
            <person name="Wang J."/>
            <person name="Liao Y."/>
            <person name="Shao Z."/>
        </authorList>
    </citation>
    <scope>NUCLEOTIDE SEQUENCE [LARGE SCALE GENOMIC DNA]</scope>
    <source>
        <strain evidence="5 6">SCH89</strain>
    </source>
</reference>
<proteinExistence type="predicted"/>
<dbReference type="FunFam" id="3.40.50.300:FF:000425">
    <property type="entry name" value="Probable ABC transporter, ATP-binding subunit"/>
    <property type="match status" value="1"/>
</dbReference>
<dbReference type="EMBL" id="ARYL01000008">
    <property type="protein sequence ID" value="KDA03091.1"/>
    <property type="molecule type" value="Genomic_DNA"/>
</dbReference>
<evidence type="ECO:0000256" key="1">
    <source>
        <dbReference type="ARBA" id="ARBA00022448"/>
    </source>
</evidence>
<dbReference type="RefSeq" id="WP_035536984.1">
    <property type="nucleotide sequence ID" value="NZ_ARYL01000008.1"/>
</dbReference>
<dbReference type="PATRIC" id="fig|1280953.3.peg.1375"/>
<evidence type="ECO:0000313" key="5">
    <source>
        <dbReference type="EMBL" id="KDA03091.1"/>
    </source>
</evidence>
<dbReference type="PANTHER" id="PTHR42781">
    <property type="entry name" value="SPERMIDINE/PUTRESCINE IMPORT ATP-BINDING PROTEIN POTA"/>
    <property type="match status" value="1"/>
</dbReference>
<dbReference type="SMART" id="SM00382">
    <property type="entry name" value="AAA"/>
    <property type="match status" value="1"/>
</dbReference>
<keyword evidence="1" id="KW-0813">Transport</keyword>
<protein>
    <submittedName>
        <fullName evidence="5">Iron ABC transporter ATP-binding protein</fullName>
    </submittedName>
</protein>
<keyword evidence="2" id="KW-0547">Nucleotide-binding</keyword>
<dbReference type="InterPro" id="IPR050093">
    <property type="entry name" value="ABC_SmlMolc_Importer"/>
</dbReference>
<dbReference type="Proteomes" id="UP000024942">
    <property type="component" value="Unassembled WGS sequence"/>
</dbReference>
<dbReference type="InterPro" id="IPR003439">
    <property type="entry name" value="ABC_transporter-like_ATP-bd"/>
</dbReference>
<dbReference type="PANTHER" id="PTHR42781:SF4">
    <property type="entry name" value="SPERMIDINE_PUTRESCINE IMPORT ATP-BINDING PROTEIN POTA"/>
    <property type="match status" value="1"/>
</dbReference>
<dbReference type="AlphaFoldDB" id="A0A059G8E4"/>
<gene>
    <name evidence="5" type="ORF">HOC_06793</name>
</gene>
<dbReference type="GO" id="GO:0015697">
    <property type="term" value="P:quaternary ammonium group transport"/>
    <property type="evidence" value="ECO:0007669"/>
    <property type="project" value="UniProtKB-ARBA"/>
</dbReference>
<dbReference type="InterPro" id="IPR003593">
    <property type="entry name" value="AAA+_ATPase"/>
</dbReference>
<dbReference type="InterPro" id="IPR027417">
    <property type="entry name" value="P-loop_NTPase"/>
</dbReference>
<comment type="caution">
    <text evidence="5">The sequence shown here is derived from an EMBL/GenBank/DDBJ whole genome shotgun (WGS) entry which is preliminary data.</text>
</comment>
<dbReference type="GO" id="GO:0005524">
    <property type="term" value="F:ATP binding"/>
    <property type="evidence" value="ECO:0007669"/>
    <property type="project" value="UniProtKB-KW"/>
</dbReference>
<dbReference type="OrthoDB" id="9802264at2"/>
<dbReference type="InterPro" id="IPR017871">
    <property type="entry name" value="ABC_transporter-like_CS"/>
</dbReference>
<evidence type="ECO:0000256" key="2">
    <source>
        <dbReference type="ARBA" id="ARBA00022741"/>
    </source>
</evidence>
<organism evidence="5 6">
    <name type="scientific">Hyphomonas oceanitis SCH89</name>
    <dbReference type="NCBI Taxonomy" id="1280953"/>
    <lineage>
        <taxon>Bacteria</taxon>
        <taxon>Pseudomonadati</taxon>
        <taxon>Pseudomonadota</taxon>
        <taxon>Alphaproteobacteria</taxon>
        <taxon>Hyphomonadales</taxon>
        <taxon>Hyphomonadaceae</taxon>
        <taxon>Hyphomonas</taxon>
    </lineage>
</organism>
<feature type="domain" description="ABC transporter" evidence="4">
    <location>
        <begin position="8"/>
        <end position="240"/>
    </location>
</feature>
<keyword evidence="6" id="KW-1185">Reference proteome</keyword>
<accession>A0A059G8E4</accession>
<sequence>MTLVPTPLSAQNISRVYDGLAVVSGVSLDLQPGAITALLGGSGAGKSTLLRLLAGLEPVDTGKVCLGDIILSEPGHTLAPEKRRIGLIFQDFALFPHLTALQNVAFGLANLPKDEARAIATQWLSRLGLGARSGAYPHELSGGEQQRVAIARALAPRPAAILMDEPFSGLDPSLRGTVRDEALDAIRAAGVPALLVTHDPAEALESADHIAIMKSGRILQQGKAADVYLKPQGADIAAALGPVNIIAGHDLPAGLLSDAIAPDAIIVIRPEGVIPDATSPVSATVVSSRLTGPMARLIMNVGDLQLTSLVPRALSLPAGAETGIQLDPELSFIFASGNS</sequence>
<dbReference type="InterPro" id="IPR008995">
    <property type="entry name" value="Mo/tungstate-bd_C_term_dom"/>
</dbReference>